<reference evidence="2 3" key="1">
    <citation type="journal article" date="2023" name="Plants (Basel)">
        <title>Bridging the Gap: Combining Genomics and Transcriptomics Approaches to Understand Stylosanthes scabra, an Orphan Legume from the Brazilian Caatinga.</title>
        <authorList>
            <person name="Ferreira-Neto J.R.C."/>
            <person name="da Silva M.D."/>
            <person name="Binneck E."/>
            <person name="de Melo N.F."/>
            <person name="da Silva R.H."/>
            <person name="de Melo A.L.T.M."/>
            <person name="Pandolfi V."/>
            <person name="Bustamante F.O."/>
            <person name="Brasileiro-Vidal A.C."/>
            <person name="Benko-Iseppon A.M."/>
        </authorList>
    </citation>
    <scope>NUCLEOTIDE SEQUENCE [LARGE SCALE GENOMIC DNA]</scope>
    <source>
        <tissue evidence="2">Leaves</tissue>
    </source>
</reference>
<dbReference type="Gene3D" id="3.40.50.880">
    <property type="match status" value="1"/>
</dbReference>
<evidence type="ECO:0000313" key="3">
    <source>
        <dbReference type="Proteomes" id="UP001341840"/>
    </source>
</evidence>
<gene>
    <name evidence="2" type="primary">GGH1_1</name>
    <name evidence="2" type="ORF">PIB30_026338</name>
</gene>
<dbReference type="PANTHER" id="PTHR11315">
    <property type="entry name" value="PROTEASE FAMILY C26 GAMMA-GLUTAMYL HYDROLASE"/>
    <property type="match status" value="1"/>
</dbReference>
<dbReference type="InterPro" id="IPR015527">
    <property type="entry name" value="Pept_C26_g-glut_hydrolase"/>
</dbReference>
<accession>A0ABU6YCH7</accession>
<dbReference type="InterPro" id="IPR029062">
    <property type="entry name" value="Class_I_gatase-like"/>
</dbReference>
<name>A0ABU6YCH7_9FABA</name>
<dbReference type="PANTHER" id="PTHR11315:SF0">
    <property type="entry name" value="FOLATE GAMMA-GLUTAMYL HYDROLASE"/>
    <property type="match status" value="1"/>
</dbReference>
<sequence>MPSTLELSVGPPNIEGSLFQSFAPDLLMKSQKECLVMHNHQYSISPEKLLSNAKLSSFFEILTTTKDRDNKAFVSTARARNYPVTIVQWNPEKNAFEWASSAKYPHTEDPIRVTQSTTNFFVS</sequence>
<proteinExistence type="predicted"/>
<protein>
    <submittedName>
        <fullName evidence="2">Gamma-glutamyl hydrolase</fullName>
        <ecNumber evidence="2">3.4.19.9</ecNumber>
    </submittedName>
</protein>
<dbReference type="PROSITE" id="PS51275">
    <property type="entry name" value="PEPTIDASE_C26_GGH"/>
    <property type="match status" value="1"/>
</dbReference>
<dbReference type="Proteomes" id="UP001341840">
    <property type="component" value="Unassembled WGS sequence"/>
</dbReference>
<evidence type="ECO:0000313" key="2">
    <source>
        <dbReference type="EMBL" id="MED6206393.1"/>
    </source>
</evidence>
<organism evidence="2 3">
    <name type="scientific">Stylosanthes scabra</name>
    <dbReference type="NCBI Taxonomy" id="79078"/>
    <lineage>
        <taxon>Eukaryota</taxon>
        <taxon>Viridiplantae</taxon>
        <taxon>Streptophyta</taxon>
        <taxon>Embryophyta</taxon>
        <taxon>Tracheophyta</taxon>
        <taxon>Spermatophyta</taxon>
        <taxon>Magnoliopsida</taxon>
        <taxon>eudicotyledons</taxon>
        <taxon>Gunneridae</taxon>
        <taxon>Pentapetalae</taxon>
        <taxon>rosids</taxon>
        <taxon>fabids</taxon>
        <taxon>Fabales</taxon>
        <taxon>Fabaceae</taxon>
        <taxon>Papilionoideae</taxon>
        <taxon>50 kb inversion clade</taxon>
        <taxon>dalbergioids sensu lato</taxon>
        <taxon>Dalbergieae</taxon>
        <taxon>Pterocarpus clade</taxon>
        <taxon>Stylosanthes</taxon>
    </lineage>
</organism>
<dbReference type="EMBL" id="JASCZI010241754">
    <property type="protein sequence ID" value="MED6206393.1"/>
    <property type="molecule type" value="Genomic_DNA"/>
</dbReference>
<comment type="caution">
    <text evidence="1">Lacks conserved residue(s) required for the propagation of feature annotation.</text>
</comment>
<keyword evidence="3" id="KW-1185">Reference proteome</keyword>
<evidence type="ECO:0000256" key="1">
    <source>
        <dbReference type="PROSITE-ProRule" id="PRU00607"/>
    </source>
</evidence>
<dbReference type="GO" id="GO:0034722">
    <property type="term" value="F:gamma-glutamyl-peptidase activity"/>
    <property type="evidence" value="ECO:0007669"/>
    <property type="project" value="UniProtKB-EC"/>
</dbReference>
<comment type="caution">
    <text evidence="2">The sequence shown here is derived from an EMBL/GenBank/DDBJ whole genome shotgun (WGS) entry which is preliminary data.</text>
</comment>
<dbReference type="EC" id="3.4.19.9" evidence="2"/>
<dbReference type="SUPFAM" id="SSF52317">
    <property type="entry name" value="Class I glutamine amidotransferase-like"/>
    <property type="match status" value="1"/>
</dbReference>
<keyword evidence="2" id="KW-0378">Hydrolase</keyword>